<feature type="compositionally biased region" description="Basic residues" evidence="1">
    <location>
        <begin position="22"/>
        <end position="57"/>
    </location>
</feature>
<feature type="compositionally biased region" description="Polar residues" evidence="1">
    <location>
        <begin position="197"/>
        <end position="212"/>
    </location>
</feature>
<organism evidence="2 3">
    <name type="scientific">Panicum hallii var. hallii</name>
    <dbReference type="NCBI Taxonomy" id="1504633"/>
    <lineage>
        <taxon>Eukaryota</taxon>
        <taxon>Viridiplantae</taxon>
        <taxon>Streptophyta</taxon>
        <taxon>Embryophyta</taxon>
        <taxon>Tracheophyta</taxon>
        <taxon>Spermatophyta</taxon>
        <taxon>Magnoliopsida</taxon>
        <taxon>Liliopsida</taxon>
        <taxon>Poales</taxon>
        <taxon>Poaceae</taxon>
        <taxon>PACMAD clade</taxon>
        <taxon>Panicoideae</taxon>
        <taxon>Panicodae</taxon>
        <taxon>Paniceae</taxon>
        <taxon>Panicinae</taxon>
        <taxon>Panicum</taxon>
        <taxon>Panicum sect. Panicum</taxon>
    </lineage>
</organism>
<feature type="compositionally biased region" description="Basic and acidic residues" evidence="1">
    <location>
        <begin position="11"/>
        <end position="21"/>
    </location>
</feature>
<dbReference type="EMBL" id="CM009756">
    <property type="protein sequence ID" value="PUZ43747.1"/>
    <property type="molecule type" value="Genomic_DNA"/>
</dbReference>
<accession>A0A2T7CK72</accession>
<proteinExistence type="predicted"/>
<dbReference type="AlphaFoldDB" id="A0A2T7CK72"/>
<reference evidence="2 3" key="1">
    <citation type="submission" date="2018-04" db="EMBL/GenBank/DDBJ databases">
        <title>WGS assembly of Panicum hallii var. hallii HAL2.</title>
        <authorList>
            <person name="Lovell J."/>
            <person name="Jenkins J."/>
            <person name="Lowry D."/>
            <person name="Mamidi S."/>
            <person name="Sreedasyam A."/>
            <person name="Weng X."/>
            <person name="Barry K."/>
            <person name="Bonette J."/>
            <person name="Campitelli B."/>
            <person name="Daum C."/>
            <person name="Gordon S."/>
            <person name="Gould B."/>
            <person name="Lipzen A."/>
            <person name="MacQueen A."/>
            <person name="Palacio-Mejia J."/>
            <person name="Plott C."/>
            <person name="Shakirov E."/>
            <person name="Shu S."/>
            <person name="Yoshinaga Y."/>
            <person name="Zane M."/>
            <person name="Rokhsar D."/>
            <person name="Grimwood J."/>
            <person name="Schmutz J."/>
            <person name="Juenger T."/>
        </authorList>
    </citation>
    <scope>NUCLEOTIDE SEQUENCE [LARGE SCALE GENOMIC DNA]</scope>
    <source>
        <strain evidence="3">cv. HAL2</strain>
    </source>
</reference>
<sequence length="212" mass="22895">MLIDHSPSPDCAERRKEEVWDHRRRSPRQRRPARMPPRHPHLPTRHRTRTATRRAARARAGERVRGCGSTLPSTPGRGGGGGGGRGRRTRPARAPREEEEGKEMARDKLHAAGSPAGPAHIPCRWARRPGAQAEAPTGKVARGARGQRRARRAADRRLAARLTFSLPPSAVGAPDGDARAHGGTPNPPGSSAASPNEQTRWLSSTRVPTSAV</sequence>
<keyword evidence="3" id="KW-1185">Reference proteome</keyword>
<evidence type="ECO:0000313" key="2">
    <source>
        <dbReference type="EMBL" id="PUZ43747.1"/>
    </source>
</evidence>
<gene>
    <name evidence="2" type="ORF">GQ55_8G032600</name>
</gene>
<evidence type="ECO:0000313" key="3">
    <source>
        <dbReference type="Proteomes" id="UP000244336"/>
    </source>
</evidence>
<feature type="region of interest" description="Disordered" evidence="1">
    <location>
        <begin position="1"/>
        <end position="212"/>
    </location>
</feature>
<dbReference type="Proteomes" id="UP000244336">
    <property type="component" value="Chromosome 8"/>
</dbReference>
<evidence type="ECO:0000256" key="1">
    <source>
        <dbReference type="SAM" id="MobiDB-lite"/>
    </source>
</evidence>
<dbReference type="Gramene" id="PUZ43747">
    <property type="protein sequence ID" value="PUZ43747"/>
    <property type="gene ID" value="GQ55_8G032600"/>
</dbReference>
<protein>
    <submittedName>
        <fullName evidence="2">Uncharacterized protein</fullName>
    </submittedName>
</protein>
<name>A0A2T7CK72_9POAL</name>